<dbReference type="InterPro" id="IPR016873">
    <property type="entry name" value="Caps_polysacc_synth_BcbE_prd"/>
</dbReference>
<dbReference type="SUPFAM" id="SSF53448">
    <property type="entry name" value="Nucleotide-diphospho-sugar transferases"/>
    <property type="match status" value="1"/>
</dbReference>
<evidence type="ECO:0000313" key="4">
    <source>
        <dbReference type="EMBL" id="OHA80376.1"/>
    </source>
</evidence>
<dbReference type="CDD" id="cd04183">
    <property type="entry name" value="GT2_BcE_like"/>
    <property type="match status" value="1"/>
</dbReference>
<organism evidence="4 5">
    <name type="scientific">Candidatus Yonathbacteria bacterium RIFCSPHIGHO2_02_FULL_44_14</name>
    <dbReference type="NCBI Taxonomy" id="1802724"/>
    <lineage>
        <taxon>Bacteria</taxon>
        <taxon>Candidatus Yonathiibacteriota</taxon>
    </lineage>
</organism>
<dbReference type="InterPro" id="IPR050065">
    <property type="entry name" value="GlmU-like"/>
</dbReference>
<dbReference type="InterPro" id="IPR029044">
    <property type="entry name" value="Nucleotide-diphossugar_trans"/>
</dbReference>
<evidence type="ECO:0000256" key="1">
    <source>
        <dbReference type="ARBA" id="ARBA00022679"/>
    </source>
</evidence>
<dbReference type="GO" id="GO:0016779">
    <property type="term" value="F:nucleotidyltransferase activity"/>
    <property type="evidence" value="ECO:0007669"/>
    <property type="project" value="UniProtKB-KW"/>
</dbReference>
<dbReference type="EMBL" id="MHUT01000022">
    <property type="protein sequence ID" value="OHA80376.1"/>
    <property type="molecule type" value="Genomic_DNA"/>
</dbReference>
<sequence length="248" mass="28209">MLNIVIPMAGKGSRFQDAGYAFPKPLIDINGETMIEVVIRNLKPKCEHKFIFICQREHYEKYDLHNVLKNATDNNFEVILLNGITQGAACTVLAAAQYLNNNDDLIIANSDQYVEFDINDFIENSRKDNKDGLIMTFKASHPKWSYVRIDDTGKVLEVAEKKVISDKATVGIYYYKKGSDFVEGAQAMIHKDIRHNNEFYVCPVYNELILSGKKIYIYNIDAGEMHGLGTPEDLDAFLKKIEEGKIEI</sequence>
<dbReference type="InterPro" id="IPR005835">
    <property type="entry name" value="NTP_transferase_dom"/>
</dbReference>
<keyword evidence="2" id="KW-0548">Nucleotidyltransferase</keyword>
<evidence type="ECO:0000256" key="2">
    <source>
        <dbReference type="ARBA" id="ARBA00022695"/>
    </source>
</evidence>
<dbReference type="AlphaFoldDB" id="A0A1G2S5N2"/>
<reference evidence="4 5" key="1">
    <citation type="journal article" date="2016" name="Nat. Commun.">
        <title>Thousands of microbial genomes shed light on interconnected biogeochemical processes in an aquifer system.</title>
        <authorList>
            <person name="Anantharaman K."/>
            <person name="Brown C.T."/>
            <person name="Hug L.A."/>
            <person name="Sharon I."/>
            <person name="Castelle C.J."/>
            <person name="Probst A.J."/>
            <person name="Thomas B.C."/>
            <person name="Singh A."/>
            <person name="Wilkins M.J."/>
            <person name="Karaoz U."/>
            <person name="Brodie E.L."/>
            <person name="Williams K.H."/>
            <person name="Hubbard S.S."/>
            <person name="Banfield J.F."/>
        </authorList>
    </citation>
    <scope>NUCLEOTIDE SEQUENCE [LARGE SCALE GENOMIC DNA]</scope>
</reference>
<gene>
    <name evidence="4" type="ORF">A3D51_03615</name>
</gene>
<evidence type="ECO:0000313" key="5">
    <source>
        <dbReference type="Proteomes" id="UP000179118"/>
    </source>
</evidence>
<name>A0A1G2S5N2_9BACT</name>
<dbReference type="PANTHER" id="PTHR43584">
    <property type="entry name" value="NUCLEOTIDYL TRANSFERASE"/>
    <property type="match status" value="1"/>
</dbReference>
<proteinExistence type="predicted"/>
<dbReference type="Gene3D" id="3.90.550.10">
    <property type="entry name" value="Spore Coat Polysaccharide Biosynthesis Protein SpsA, Chain A"/>
    <property type="match status" value="1"/>
</dbReference>
<comment type="caution">
    <text evidence="4">The sequence shown here is derived from an EMBL/GenBank/DDBJ whole genome shotgun (WGS) entry which is preliminary data.</text>
</comment>
<dbReference type="PANTHER" id="PTHR43584:SF8">
    <property type="entry name" value="N-ACETYLMURAMATE ALPHA-1-PHOSPHATE URIDYLYLTRANSFERASE"/>
    <property type="match status" value="1"/>
</dbReference>
<feature type="domain" description="Nucleotidyl transferase" evidence="3">
    <location>
        <begin position="8"/>
        <end position="178"/>
    </location>
</feature>
<accession>A0A1G2S5N2</accession>
<dbReference type="PIRSF" id="PIRSF028162">
    <property type="entry name" value="BcbE_prd"/>
    <property type="match status" value="1"/>
</dbReference>
<protein>
    <submittedName>
        <fullName evidence="4">Glycosyl transferase family 2</fullName>
    </submittedName>
</protein>
<dbReference type="Proteomes" id="UP000179118">
    <property type="component" value="Unassembled WGS sequence"/>
</dbReference>
<dbReference type="Pfam" id="PF00483">
    <property type="entry name" value="NTP_transferase"/>
    <property type="match status" value="1"/>
</dbReference>
<keyword evidence="1 4" id="KW-0808">Transferase</keyword>
<evidence type="ECO:0000259" key="3">
    <source>
        <dbReference type="Pfam" id="PF00483"/>
    </source>
</evidence>